<accession>A0A2A2TIK6</accession>
<dbReference type="OrthoDB" id="9805821at2"/>
<keyword evidence="2 5" id="KW-0378">Hydrolase</keyword>
<dbReference type="EMBL" id="NTFS01000129">
    <property type="protein sequence ID" value="PAX53811.1"/>
    <property type="molecule type" value="Genomic_DNA"/>
</dbReference>
<dbReference type="PANTHER" id="PTHR30480">
    <property type="entry name" value="BETA-HEXOSAMINIDASE-RELATED"/>
    <property type="match status" value="1"/>
</dbReference>
<evidence type="ECO:0000256" key="2">
    <source>
        <dbReference type="ARBA" id="ARBA00022801"/>
    </source>
</evidence>
<dbReference type="GO" id="GO:0009254">
    <property type="term" value="P:peptidoglycan turnover"/>
    <property type="evidence" value="ECO:0007669"/>
    <property type="project" value="TreeGrafter"/>
</dbReference>
<feature type="domain" description="Glycoside hydrolase family 3 N-terminal" evidence="4">
    <location>
        <begin position="21"/>
        <end position="294"/>
    </location>
</feature>
<sequence length="363" mass="39667">MAVSQLAAFGNHLLIGISGTKLNDDDKKLLSELKPIGIVFYGKNFQTGSHYEVWLQTFKELNAQIREYAERDRMFMTLDHEGGRVHRPPFPITRFPEAYLIQSHAREVAAAAGMELKSMGINVSWSPVADIYSNPNNPIIGTRAMGITPESAGIFACEYLAGLEDVGIIGCAKHFPGHGDTTSDSHLELPVLNLTAYELQTRELIPFQALIAAQVPMVMTAHILFPKIDGNVPATLSKTILTGILRQELGFIGVIVSDDLDMKAVADMYGQPGTVTKTFNAGCDLFMVSRNLPSSSLDRTIAIAQDFSNSIRDRSLDATIVEAAKTRIDKLLALTPQYSVELLDKATLQKHAELAISCAFTQG</sequence>
<protein>
    <submittedName>
        <fullName evidence="5">Glycoside hydrolase</fullName>
    </submittedName>
</protein>
<dbReference type="Pfam" id="PF00933">
    <property type="entry name" value="Glyco_hydro_3"/>
    <property type="match status" value="1"/>
</dbReference>
<dbReference type="PANTHER" id="PTHR30480:SF16">
    <property type="entry name" value="GLYCOSIDE HYDROLASE FAMILY 3 DOMAIN PROTEIN"/>
    <property type="match status" value="1"/>
</dbReference>
<dbReference type="GO" id="GO:0004553">
    <property type="term" value="F:hydrolase activity, hydrolyzing O-glycosyl compounds"/>
    <property type="evidence" value="ECO:0007669"/>
    <property type="project" value="InterPro"/>
</dbReference>
<dbReference type="InterPro" id="IPR036962">
    <property type="entry name" value="Glyco_hydro_3_N_sf"/>
</dbReference>
<organism evidence="5 6">
    <name type="scientific">Brunnivagina elsteri CCALA 953</name>
    <dbReference type="NCBI Taxonomy" id="987040"/>
    <lineage>
        <taxon>Bacteria</taxon>
        <taxon>Bacillati</taxon>
        <taxon>Cyanobacteriota</taxon>
        <taxon>Cyanophyceae</taxon>
        <taxon>Nostocales</taxon>
        <taxon>Calotrichaceae</taxon>
        <taxon>Brunnivagina</taxon>
    </lineage>
</organism>
<dbReference type="GO" id="GO:0005975">
    <property type="term" value="P:carbohydrate metabolic process"/>
    <property type="evidence" value="ECO:0007669"/>
    <property type="project" value="InterPro"/>
</dbReference>
<evidence type="ECO:0000256" key="3">
    <source>
        <dbReference type="ARBA" id="ARBA00023295"/>
    </source>
</evidence>
<keyword evidence="6" id="KW-1185">Reference proteome</keyword>
<dbReference type="InterPro" id="IPR019800">
    <property type="entry name" value="Glyco_hydro_3_AS"/>
</dbReference>
<dbReference type="InterPro" id="IPR001764">
    <property type="entry name" value="Glyco_hydro_3_N"/>
</dbReference>
<gene>
    <name evidence="5" type="ORF">CK510_13290</name>
</gene>
<dbReference type="SUPFAM" id="SSF51445">
    <property type="entry name" value="(Trans)glycosidases"/>
    <property type="match status" value="1"/>
</dbReference>
<evidence type="ECO:0000256" key="1">
    <source>
        <dbReference type="ARBA" id="ARBA00005336"/>
    </source>
</evidence>
<dbReference type="InterPro" id="IPR050226">
    <property type="entry name" value="NagZ_Beta-hexosaminidase"/>
</dbReference>
<keyword evidence="3" id="KW-0326">Glycosidase</keyword>
<name>A0A2A2TIK6_9CYAN</name>
<dbReference type="Gene3D" id="3.20.20.300">
    <property type="entry name" value="Glycoside hydrolase, family 3, N-terminal domain"/>
    <property type="match status" value="1"/>
</dbReference>
<dbReference type="InterPro" id="IPR017853">
    <property type="entry name" value="GH"/>
</dbReference>
<dbReference type="PROSITE" id="PS00775">
    <property type="entry name" value="GLYCOSYL_HYDROL_F3"/>
    <property type="match status" value="1"/>
</dbReference>
<dbReference type="AlphaFoldDB" id="A0A2A2TIK6"/>
<proteinExistence type="inferred from homology"/>
<dbReference type="Proteomes" id="UP000218238">
    <property type="component" value="Unassembled WGS sequence"/>
</dbReference>
<evidence type="ECO:0000313" key="5">
    <source>
        <dbReference type="EMBL" id="PAX53811.1"/>
    </source>
</evidence>
<dbReference type="RefSeq" id="WP_095722161.1">
    <property type="nucleotide sequence ID" value="NZ_NTFS01000129.1"/>
</dbReference>
<comment type="caution">
    <text evidence="5">The sequence shown here is derived from an EMBL/GenBank/DDBJ whole genome shotgun (WGS) entry which is preliminary data.</text>
</comment>
<evidence type="ECO:0000259" key="4">
    <source>
        <dbReference type="Pfam" id="PF00933"/>
    </source>
</evidence>
<evidence type="ECO:0000313" key="6">
    <source>
        <dbReference type="Proteomes" id="UP000218238"/>
    </source>
</evidence>
<comment type="similarity">
    <text evidence="1">Belongs to the glycosyl hydrolase 3 family.</text>
</comment>
<reference evidence="5 6" key="1">
    <citation type="submission" date="2017-08" db="EMBL/GenBank/DDBJ databases">
        <title>Draft genome sequence of filamentous cyanobacterium Calothrix elsteri CCALA 953.</title>
        <authorList>
            <person name="Gagunashvili A.N."/>
            <person name="Elster J."/>
            <person name="Andresson O.S."/>
        </authorList>
    </citation>
    <scope>NUCLEOTIDE SEQUENCE [LARGE SCALE GENOMIC DNA]</scope>
    <source>
        <strain evidence="5 6">CCALA 953</strain>
    </source>
</reference>